<dbReference type="EMBL" id="DXGG01000247">
    <property type="protein sequence ID" value="HIW88177.1"/>
    <property type="molecule type" value="Genomic_DNA"/>
</dbReference>
<protein>
    <submittedName>
        <fullName evidence="2">Uncharacterized protein</fullName>
    </submittedName>
</protein>
<name>A0A9D1RK71_9BACT</name>
<keyword evidence="1" id="KW-0472">Membrane</keyword>
<keyword evidence="1" id="KW-0812">Transmembrane</keyword>
<evidence type="ECO:0000313" key="3">
    <source>
        <dbReference type="Proteomes" id="UP000824267"/>
    </source>
</evidence>
<dbReference type="Proteomes" id="UP000824267">
    <property type="component" value="Unassembled WGS sequence"/>
</dbReference>
<gene>
    <name evidence="2" type="ORF">IAC47_07935</name>
</gene>
<comment type="caution">
    <text evidence="2">The sequence shown here is derived from an EMBL/GenBank/DDBJ whole genome shotgun (WGS) entry which is preliminary data.</text>
</comment>
<accession>A0A9D1RK71</accession>
<reference evidence="2" key="1">
    <citation type="journal article" date="2021" name="PeerJ">
        <title>Extensive microbial diversity within the chicken gut microbiome revealed by metagenomics and culture.</title>
        <authorList>
            <person name="Gilroy R."/>
            <person name="Ravi A."/>
            <person name="Getino M."/>
            <person name="Pursley I."/>
            <person name="Horton D.L."/>
            <person name="Alikhan N.F."/>
            <person name="Baker D."/>
            <person name="Gharbi K."/>
            <person name="Hall N."/>
            <person name="Watson M."/>
            <person name="Adriaenssens E.M."/>
            <person name="Foster-Nyarko E."/>
            <person name="Jarju S."/>
            <person name="Secka A."/>
            <person name="Antonio M."/>
            <person name="Oren A."/>
            <person name="Chaudhuri R.R."/>
            <person name="La Ragione R."/>
            <person name="Hildebrand F."/>
            <person name="Pallen M.J."/>
        </authorList>
    </citation>
    <scope>NUCLEOTIDE SEQUENCE</scope>
    <source>
        <strain evidence="2">Gambia16-930</strain>
    </source>
</reference>
<dbReference type="AlphaFoldDB" id="A0A9D1RK71"/>
<evidence type="ECO:0000313" key="2">
    <source>
        <dbReference type="EMBL" id="HIW88177.1"/>
    </source>
</evidence>
<evidence type="ECO:0000256" key="1">
    <source>
        <dbReference type="SAM" id="Phobius"/>
    </source>
</evidence>
<reference evidence="2" key="2">
    <citation type="submission" date="2021-04" db="EMBL/GenBank/DDBJ databases">
        <authorList>
            <person name="Gilroy R."/>
        </authorList>
    </citation>
    <scope>NUCLEOTIDE SEQUENCE</scope>
    <source>
        <strain evidence="2">Gambia16-930</strain>
    </source>
</reference>
<sequence>MKTQTFDLDNYMEAWNAQTVSACMTETDIVECIRRRYPHRNRYRRMILSEIFGLVLSFVFLFFFIGQWNTFNDADAPKASISGAIATCIAAIADCVAMLFCIIKATSYEVTTMQMINNQRMLLKMERFEMLAMPIVLPFAITFVLPALMWVLEDINIYADLKHYWQATLACILIAAIAVIVAASYIYRTSVRKINECIADLKVESEIRNI</sequence>
<feature type="transmembrane region" description="Helical" evidence="1">
    <location>
        <begin position="130"/>
        <end position="152"/>
    </location>
</feature>
<feature type="transmembrane region" description="Helical" evidence="1">
    <location>
        <begin position="46"/>
        <end position="68"/>
    </location>
</feature>
<proteinExistence type="predicted"/>
<organism evidence="2 3">
    <name type="scientific">Candidatus Onthomorpha intestinigallinarum</name>
    <dbReference type="NCBI Taxonomy" id="2840880"/>
    <lineage>
        <taxon>Bacteria</taxon>
        <taxon>Pseudomonadati</taxon>
        <taxon>Bacteroidota</taxon>
        <taxon>Bacteroidia</taxon>
        <taxon>Bacteroidales</taxon>
        <taxon>Candidatus Onthomorpha</taxon>
    </lineage>
</organism>
<feature type="transmembrane region" description="Helical" evidence="1">
    <location>
        <begin position="80"/>
        <end position="103"/>
    </location>
</feature>
<feature type="transmembrane region" description="Helical" evidence="1">
    <location>
        <begin position="164"/>
        <end position="187"/>
    </location>
</feature>
<keyword evidence="1" id="KW-1133">Transmembrane helix</keyword>